<reference evidence="3" key="1">
    <citation type="submission" date="2017-11" db="EMBL/GenBank/DDBJ databases">
        <authorList>
            <person name="Lima N.C."/>
            <person name="Parody-Merino A.M."/>
            <person name="Battley P.F."/>
            <person name="Fidler A.E."/>
            <person name="Prosdocimi F."/>
        </authorList>
    </citation>
    <scope>NUCLEOTIDE SEQUENCE [LARGE SCALE GENOMIC DNA]</scope>
</reference>
<dbReference type="AlphaFoldDB" id="A0A2I0T0C4"/>
<organism evidence="2 3">
    <name type="scientific">Limosa lapponica baueri</name>
    <dbReference type="NCBI Taxonomy" id="1758121"/>
    <lineage>
        <taxon>Eukaryota</taxon>
        <taxon>Metazoa</taxon>
        <taxon>Chordata</taxon>
        <taxon>Craniata</taxon>
        <taxon>Vertebrata</taxon>
        <taxon>Euteleostomi</taxon>
        <taxon>Archelosauria</taxon>
        <taxon>Archosauria</taxon>
        <taxon>Dinosauria</taxon>
        <taxon>Saurischia</taxon>
        <taxon>Theropoda</taxon>
        <taxon>Coelurosauria</taxon>
        <taxon>Aves</taxon>
        <taxon>Neognathae</taxon>
        <taxon>Neoaves</taxon>
        <taxon>Charadriiformes</taxon>
        <taxon>Scolopacidae</taxon>
        <taxon>Limosa</taxon>
    </lineage>
</organism>
<feature type="compositionally biased region" description="Basic and acidic residues" evidence="1">
    <location>
        <begin position="65"/>
        <end position="74"/>
    </location>
</feature>
<protein>
    <submittedName>
        <fullName evidence="2">Vacuolar protein sorting-associated protein 45</fullName>
    </submittedName>
</protein>
<feature type="region of interest" description="Disordered" evidence="1">
    <location>
        <begin position="52"/>
        <end position="74"/>
    </location>
</feature>
<evidence type="ECO:0000313" key="3">
    <source>
        <dbReference type="Proteomes" id="UP000233556"/>
    </source>
</evidence>
<dbReference type="EMBL" id="KZ529513">
    <property type="protein sequence ID" value="PKU27250.1"/>
    <property type="molecule type" value="Genomic_DNA"/>
</dbReference>
<evidence type="ECO:0000256" key="1">
    <source>
        <dbReference type="SAM" id="MobiDB-lite"/>
    </source>
</evidence>
<name>A0A2I0T0C4_LIMLA</name>
<keyword evidence="3" id="KW-1185">Reference proteome</keyword>
<sequence length="74" mass="8303">MVLVNSRGARVALNLVRGLIGVENVYTQHQPLLQETLDQLIKGKLKDSQFPYLGPNTLRDSSYSRGERDLAEYG</sequence>
<reference evidence="3" key="2">
    <citation type="submission" date="2017-12" db="EMBL/GenBank/DDBJ databases">
        <title>Genome sequence of the Bar-tailed Godwit (Limosa lapponica baueri).</title>
        <authorList>
            <person name="Lima N.C.B."/>
            <person name="Parody-Merino A.M."/>
            <person name="Battley P.F."/>
            <person name="Fidler A.E."/>
            <person name="Prosdocimi F."/>
        </authorList>
    </citation>
    <scope>NUCLEOTIDE SEQUENCE [LARGE SCALE GENOMIC DNA]</scope>
</reference>
<dbReference type="Gene3D" id="3.40.50.1910">
    <property type="match status" value="1"/>
</dbReference>
<accession>A0A2I0T0C4</accession>
<dbReference type="InterPro" id="IPR027482">
    <property type="entry name" value="Sec1-like_dom2"/>
</dbReference>
<dbReference type="InterPro" id="IPR036045">
    <property type="entry name" value="Sec1-like_sf"/>
</dbReference>
<dbReference type="SUPFAM" id="SSF56815">
    <property type="entry name" value="Sec1/munc18-like (SM) proteins"/>
    <property type="match status" value="1"/>
</dbReference>
<evidence type="ECO:0000313" key="2">
    <source>
        <dbReference type="EMBL" id="PKU27250.1"/>
    </source>
</evidence>
<dbReference type="Gene3D" id="1.25.40.60">
    <property type="match status" value="1"/>
</dbReference>
<dbReference type="OrthoDB" id="10266265at2759"/>
<gene>
    <name evidence="2" type="ORF">llap_22446</name>
</gene>
<dbReference type="Proteomes" id="UP000233556">
    <property type="component" value="Unassembled WGS sequence"/>
</dbReference>
<proteinExistence type="predicted"/>